<reference evidence="1 2" key="1">
    <citation type="submission" date="2019-02" db="EMBL/GenBank/DDBJ databases">
        <title>Genome sequencing of the rare red list fungi Phellinidium pouzarii.</title>
        <authorList>
            <person name="Buettner E."/>
            <person name="Kellner H."/>
        </authorList>
    </citation>
    <scope>NUCLEOTIDE SEQUENCE [LARGE SCALE GENOMIC DNA]</scope>
    <source>
        <strain evidence="1 2">DSM 108285</strain>
    </source>
</reference>
<sequence length="165" mass="19120">MSGEDIILMWRFPPPQDGHDLRTFNVFLNLGQVMQALHLYKFLTISGVAESVTTFERWNIIARRWEIAGEIHWVNKFNGQVQFGIHTLQLQEIRKRNDQRSKSRGFMAYGSEYKWKIVDEGNDLVCVDSYEQTVANWTQETLELRVVSRSTGTGENGSAEEIKHV</sequence>
<proteinExistence type="predicted"/>
<accession>A0A4S4LBF4</accession>
<dbReference type="OrthoDB" id="3132420at2759"/>
<name>A0A4S4LBF4_9AGAM</name>
<evidence type="ECO:0000313" key="1">
    <source>
        <dbReference type="EMBL" id="THH09056.1"/>
    </source>
</evidence>
<dbReference type="Proteomes" id="UP000308199">
    <property type="component" value="Unassembled WGS sequence"/>
</dbReference>
<organism evidence="1 2">
    <name type="scientific">Phellinidium pouzarii</name>
    <dbReference type="NCBI Taxonomy" id="167371"/>
    <lineage>
        <taxon>Eukaryota</taxon>
        <taxon>Fungi</taxon>
        <taxon>Dikarya</taxon>
        <taxon>Basidiomycota</taxon>
        <taxon>Agaricomycotina</taxon>
        <taxon>Agaricomycetes</taxon>
        <taxon>Hymenochaetales</taxon>
        <taxon>Hymenochaetaceae</taxon>
        <taxon>Phellinidium</taxon>
    </lineage>
</organism>
<evidence type="ECO:0000313" key="2">
    <source>
        <dbReference type="Proteomes" id="UP000308199"/>
    </source>
</evidence>
<protein>
    <submittedName>
        <fullName evidence="1">Uncharacterized protein</fullName>
    </submittedName>
</protein>
<keyword evidence="2" id="KW-1185">Reference proteome</keyword>
<dbReference type="EMBL" id="SGPK01000077">
    <property type="protein sequence ID" value="THH09056.1"/>
    <property type="molecule type" value="Genomic_DNA"/>
</dbReference>
<comment type="caution">
    <text evidence="1">The sequence shown here is derived from an EMBL/GenBank/DDBJ whole genome shotgun (WGS) entry which is preliminary data.</text>
</comment>
<dbReference type="AlphaFoldDB" id="A0A4S4LBF4"/>
<gene>
    <name evidence="1" type="ORF">EW145_g2273</name>
</gene>